<dbReference type="InterPro" id="IPR024466">
    <property type="entry name" value="CHP02679_N"/>
</dbReference>
<dbReference type="Pfam" id="PF09664">
    <property type="entry name" value="DUF2399"/>
    <property type="match status" value="1"/>
</dbReference>
<feature type="compositionally biased region" description="Basic and acidic residues" evidence="1">
    <location>
        <begin position="20"/>
        <end position="31"/>
    </location>
</feature>
<dbReference type="AlphaFoldDB" id="A0A3M2MCL9"/>
<proteinExistence type="predicted"/>
<reference evidence="4 5" key="1">
    <citation type="submission" date="2018-10" db="EMBL/GenBank/DDBJ databases">
        <title>Isolation from soil.</title>
        <authorList>
            <person name="Hu J."/>
        </authorList>
    </citation>
    <scope>NUCLEOTIDE SEQUENCE [LARGE SCALE GENOMIC DNA]</scope>
    <source>
        <strain evidence="4 5">NEAU-Ht49</strain>
    </source>
</reference>
<dbReference type="OrthoDB" id="8188786at2"/>
<comment type="caution">
    <text evidence="4">The sequence shown here is derived from an EMBL/GenBank/DDBJ whole genome shotgun (WGS) entry which is preliminary data.</text>
</comment>
<evidence type="ECO:0000256" key="1">
    <source>
        <dbReference type="SAM" id="MobiDB-lite"/>
    </source>
</evidence>
<name>A0A3M2MCL9_9ACTN</name>
<dbReference type="EMBL" id="RFFG01000004">
    <property type="protein sequence ID" value="RMI47251.1"/>
    <property type="molecule type" value="Genomic_DNA"/>
</dbReference>
<feature type="domain" description="Conserved hypothetical protein CHP02679 N terminus" evidence="3">
    <location>
        <begin position="82"/>
        <end position="286"/>
    </location>
</feature>
<keyword evidence="5" id="KW-1185">Reference proteome</keyword>
<dbReference type="Pfam" id="PF11796">
    <property type="entry name" value="DUF3323"/>
    <property type="match status" value="1"/>
</dbReference>
<evidence type="ECO:0000313" key="5">
    <source>
        <dbReference type="Proteomes" id="UP000282674"/>
    </source>
</evidence>
<evidence type="ECO:0000259" key="2">
    <source>
        <dbReference type="Pfam" id="PF09664"/>
    </source>
</evidence>
<evidence type="ECO:0000259" key="3">
    <source>
        <dbReference type="Pfam" id="PF11796"/>
    </source>
</evidence>
<dbReference type="InterPro" id="IPR013495">
    <property type="entry name" value="CHP02679"/>
</dbReference>
<accession>A0A3M2MCL9</accession>
<sequence>MGREHARPGRPRDPLTSARRPPEPRGDERKAGCGHGLRRGFAVLSGEHVDVDLPRLRRTLGATSLDRLVRRLARRVELGRPLTGPLVLDAPSGDEIKALRSLLGSGRLRTAGTVTVDLDRLSAVLADAGIASGLPAAVEALTGPITPREQVRAADRSAREAVAATLATSRHAETGWYREWAETLGREGVLTRMLRRGGTRTAAMAVAVLDALPAPGLPLPVVAERATGDTKALSGTPLATLILRALAVRAGVPAARGAEAERRVWESAGVLTDDLSSQVLVLGLPAEPGGPLAGWLTEAARLRTPFRVTLHQLVTMPLVPRAAEVYVCENPSVLRAAVAAPAGAPLVCTEGIPSAACHRLLEAVRDAGASVRWRGDFDWTGLRTTAMAIDRYGAVPWRMTSADYAAALAEGESEPLRGASAASPWDPSLERRLHATGRAVMEERLVPLLLDDLAQG</sequence>
<evidence type="ECO:0000313" key="4">
    <source>
        <dbReference type="EMBL" id="RMI47251.1"/>
    </source>
</evidence>
<feature type="compositionally biased region" description="Basic and acidic residues" evidence="1">
    <location>
        <begin position="1"/>
        <end position="13"/>
    </location>
</feature>
<protein>
    <submittedName>
        <fullName evidence="4">TIGR02679 family protein</fullName>
    </submittedName>
</protein>
<dbReference type="Proteomes" id="UP000282674">
    <property type="component" value="Unassembled WGS sequence"/>
</dbReference>
<gene>
    <name evidence="4" type="ORF">EBO15_03440</name>
</gene>
<dbReference type="NCBIfam" id="TIGR02679">
    <property type="entry name" value="TIGR02679 family protein"/>
    <property type="match status" value="1"/>
</dbReference>
<organism evidence="4 5">
    <name type="scientific">Actinomadura harenae</name>
    <dbReference type="NCBI Taxonomy" id="2483351"/>
    <lineage>
        <taxon>Bacteria</taxon>
        <taxon>Bacillati</taxon>
        <taxon>Actinomycetota</taxon>
        <taxon>Actinomycetes</taxon>
        <taxon>Streptosporangiales</taxon>
        <taxon>Thermomonosporaceae</taxon>
        <taxon>Actinomadura</taxon>
    </lineage>
</organism>
<feature type="domain" description="DUF2399" evidence="2">
    <location>
        <begin position="317"/>
        <end position="453"/>
    </location>
</feature>
<dbReference type="InterPro" id="IPR024465">
    <property type="entry name" value="DUF2399"/>
</dbReference>
<feature type="region of interest" description="Disordered" evidence="1">
    <location>
        <begin position="1"/>
        <end position="34"/>
    </location>
</feature>